<accession>A0A8H5WR65</accession>
<feature type="compositionally biased region" description="Low complexity" evidence="1">
    <location>
        <begin position="13"/>
        <end position="26"/>
    </location>
</feature>
<dbReference type="Proteomes" id="UP000567885">
    <property type="component" value="Unassembled WGS sequence"/>
</dbReference>
<name>A0A8H5WR65_FUSHE</name>
<dbReference type="OrthoDB" id="5061653at2759"/>
<sequence>MPRGSPHTPYGPRTPSAPRTPRTPSRAQEFARYARNYPSTPVQSSEQESEKLLLSRITDVEELSARLSEATTPDEAKSIFQRDLVSVDPNLMLRVLQDTIRKTHPSTELHRQALQKERALRKAEDLKAGDPRAINIVWLNRQWKGSQWLPEDVRLASATSGSRYEPSNGLVNNMVKITEILLEKGIALHSLWTNGGPLRNAVSCHLEGEDRKVVDLVQGYPLFGLSQEIIDITVDCIGLPVTNNRPCEHNAQKAPRKRPRQVRQTPTSRYSRFKDTLNDLKPEDLNILRDQAMRDLEKAEDEKAAADFALGSLKGRQDQIQEIRQHSDMYLQHQADDQGNGYRASECFIGDLLKTADKVYIEGLLELRQSLLQTYPGSQGQFVDKTLQARHAEAVKDLRETKQRVYALDRLQKAAFVQKSCNEMRGYRRKIKALLAETEGSLETMEAACMQAFHDSESEDWASIIAKEKNEHH</sequence>
<organism evidence="2 3">
    <name type="scientific">Fusarium heterosporum</name>
    <dbReference type="NCBI Taxonomy" id="42747"/>
    <lineage>
        <taxon>Eukaryota</taxon>
        <taxon>Fungi</taxon>
        <taxon>Dikarya</taxon>
        <taxon>Ascomycota</taxon>
        <taxon>Pezizomycotina</taxon>
        <taxon>Sordariomycetes</taxon>
        <taxon>Hypocreomycetidae</taxon>
        <taxon>Hypocreales</taxon>
        <taxon>Nectriaceae</taxon>
        <taxon>Fusarium</taxon>
        <taxon>Fusarium heterosporum species complex</taxon>
    </lineage>
</organism>
<reference evidence="2 3" key="1">
    <citation type="submission" date="2020-05" db="EMBL/GenBank/DDBJ databases">
        <title>Identification and distribution of gene clusters putatively required for synthesis of sphingolipid metabolism inhibitors in phylogenetically diverse species of the filamentous fungus Fusarium.</title>
        <authorList>
            <person name="Kim H.-S."/>
            <person name="Busman M."/>
            <person name="Brown D.W."/>
            <person name="Divon H."/>
            <person name="Uhlig S."/>
            <person name="Proctor R.H."/>
        </authorList>
    </citation>
    <scope>NUCLEOTIDE SEQUENCE [LARGE SCALE GENOMIC DNA]</scope>
    <source>
        <strain evidence="2 3">NRRL 20693</strain>
    </source>
</reference>
<dbReference type="EMBL" id="JAAGWQ010000103">
    <property type="protein sequence ID" value="KAF5667308.1"/>
    <property type="molecule type" value="Genomic_DNA"/>
</dbReference>
<evidence type="ECO:0000313" key="3">
    <source>
        <dbReference type="Proteomes" id="UP000567885"/>
    </source>
</evidence>
<comment type="caution">
    <text evidence="2">The sequence shown here is derived from an EMBL/GenBank/DDBJ whole genome shotgun (WGS) entry which is preliminary data.</text>
</comment>
<evidence type="ECO:0000313" key="2">
    <source>
        <dbReference type="EMBL" id="KAF5667308.1"/>
    </source>
</evidence>
<protein>
    <submittedName>
        <fullName evidence="2">Uncharacterized protein</fullName>
    </submittedName>
</protein>
<feature type="region of interest" description="Disordered" evidence="1">
    <location>
        <begin position="1"/>
        <end position="26"/>
    </location>
</feature>
<proteinExistence type="predicted"/>
<dbReference type="AlphaFoldDB" id="A0A8H5WR65"/>
<feature type="region of interest" description="Disordered" evidence="1">
    <location>
        <begin position="248"/>
        <end position="267"/>
    </location>
</feature>
<evidence type="ECO:0000256" key="1">
    <source>
        <dbReference type="SAM" id="MobiDB-lite"/>
    </source>
</evidence>
<keyword evidence="3" id="KW-1185">Reference proteome</keyword>
<gene>
    <name evidence="2" type="ORF">FHETE_6011</name>
</gene>